<evidence type="ECO:0000313" key="3">
    <source>
        <dbReference type="Proteomes" id="UP000294215"/>
    </source>
</evidence>
<comment type="caution">
    <text evidence="2">The sequence shown here is derived from an EMBL/GenBank/DDBJ whole genome shotgun (WGS) entry which is preliminary data.</text>
</comment>
<feature type="region of interest" description="Disordered" evidence="1">
    <location>
        <begin position="1"/>
        <end position="28"/>
    </location>
</feature>
<evidence type="ECO:0000256" key="1">
    <source>
        <dbReference type="SAM" id="MobiDB-lite"/>
    </source>
</evidence>
<dbReference type="EMBL" id="SIMR01000001">
    <property type="protein sequence ID" value="TBC15717.1"/>
    <property type="molecule type" value="Genomic_DNA"/>
</dbReference>
<feature type="compositionally biased region" description="Basic residues" evidence="1">
    <location>
        <begin position="1"/>
        <end position="10"/>
    </location>
</feature>
<accession>A0AB38I4E2</accession>
<gene>
    <name evidence="2" type="ORF">ELH40_12680</name>
</gene>
<evidence type="ECO:0000313" key="2">
    <source>
        <dbReference type="EMBL" id="TBC15717.1"/>
    </source>
</evidence>
<protein>
    <submittedName>
        <fullName evidence="2">Uncharacterized protein</fullName>
    </submittedName>
</protein>
<organism evidence="2 3">
    <name type="scientific">Rhizobium ruizarguesonis</name>
    <dbReference type="NCBI Taxonomy" id="2081791"/>
    <lineage>
        <taxon>Bacteria</taxon>
        <taxon>Pseudomonadati</taxon>
        <taxon>Pseudomonadota</taxon>
        <taxon>Alphaproteobacteria</taxon>
        <taxon>Hyphomicrobiales</taxon>
        <taxon>Rhizobiaceae</taxon>
        <taxon>Rhizobium/Agrobacterium group</taxon>
        <taxon>Rhizobium</taxon>
    </lineage>
</organism>
<dbReference type="Proteomes" id="UP000294215">
    <property type="component" value="Unassembled WGS sequence"/>
</dbReference>
<sequence length="67" mass="7450">MPTHGCRMRGRSLASAPLSIRRASGRRRVRQPGARRFCGRTCASERRLCGLLQRSSCAVPCRKPPRG</sequence>
<reference evidence="2 3" key="1">
    <citation type="submission" date="2019-02" db="EMBL/GenBank/DDBJ databases">
        <title>The genomic architecture of introgression among sibling species of bacteria.</title>
        <authorList>
            <person name="Cavassim M.I.A."/>
            <person name="Moeskjaer S."/>
            <person name="Moslemi C."/>
            <person name="Fields B."/>
            <person name="Bachmann A."/>
            <person name="Vilhjalmsson B."/>
            <person name="Schierup M.H."/>
            <person name="Young J.P.W."/>
            <person name="Andersen S.U."/>
        </authorList>
    </citation>
    <scope>NUCLEOTIDE SEQUENCE [LARGE SCALE GENOMIC DNA]</scope>
    <source>
        <strain evidence="2 3">SM92</strain>
    </source>
</reference>
<dbReference type="AlphaFoldDB" id="A0AB38I4E2"/>
<name>A0AB38I4E2_9HYPH</name>
<proteinExistence type="predicted"/>